<reference evidence="1 2" key="1">
    <citation type="journal article" date="2022" name="Genome Biol. Evol.">
        <title>The Spruce Budworm Genome: Reconstructing the Evolutionary History of Antifreeze Proteins.</title>
        <authorList>
            <person name="Beliveau C."/>
            <person name="Gagne P."/>
            <person name="Picq S."/>
            <person name="Vernygora O."/>
            <person name="Keeling C.I."/>
            <person name="Pinkney K."/>
            <person name="Doucet D."/>
            <person name="Wen F."/>
            <person name="Johnston J.S."/>
            <person name="Maaroufi H."/>
            <person name="Boyle B."/>
            <person name="Laroche J."/>
            <person name="Dewar K."/>
            <person name="Juretic N."/>
            <person name="Blackburn G."/>
            <person name="Nisole A."/>
            <person name="Brunet B."/>
            <person name="Brandao M."/>
            <person name="Lumley L."/>
            <person name="Duan J."/>
            <person name="Quan G."/>
            <person name="Lucarotti C.J."/>
            <person name="Roe A.D."/>
            <person name="Sperling F.A.H."/>
            <person name="Levesque R.C."/>
            <person name="Cusson M."/>
        </authorList>
    </citation>
    <scope>NUCLEOTIDE SEQUENCE [LARGE SCALE GENOMIC DNA]</scope>
    <source>
        <strain evidence="1">Glfc:IPQL:Cfum</strain>
    </source>
</reference>
<evidence type="ECO:0000313" key="2">
    <source>
        <dbReference type="Proteomes" id="UP001064048"/>
    </source>
</evidence>
<organism evidence="1 2">
    <name type="scientific">Choristoneura fumiferana</name>
    <name type="common">Spruce budworm moth</name>
    <name type="synonym">Archips fumiferana</name>
    <dbReference type="NCBI Taxonomy" id="7141"/>
    <lineage>
        <taxon>Eukaryota</taxon>
        <taxon>Metazoa</taxon>
        <taxon>Ecdysozoa</taxon>
        <taxon>Arthropoda</taxon>
        <taxon>Hexapoda</taxon>
        <taxon>Insecta</taxon>
        <taxon>Pterygota</taxon>
        <taxon>Neoptera</taxon>
        <taxon>Endopterygota</taxon>
        <taxon>Lepidoptera</taxon>
        <taxon>Glossata</taxon>
        <taxon>Ditrysia</taxon>
        <taxon>Tortricoidea</taxon>
        <taxon>Tortricidae</taxon>
        <taxon>Tortricinae</taxon>
        <taxon>Choristoneura</taxon>
    </lineage>
</organism>
<sequence length="947" mass="109644">MAEIRSQQDNAEIQGHVEAGRDVTAPSKTEVDDRAAIAETAAITSTYECQKKSATGSEKPLLRRIRQETQRGEGSYKMRFRKLKKKLHRGHQLKTTSNIARNTPTNTVKLCGAARRRYRIYNPLPRLVGLSARLNSTRPWQRSATRAHVSRVEDTHITGINRILSVSGLECIRSPPISMASSSDSGELEEIGPTVEEQRLPTEESPPEEESVVTVEDFFEEEKEVFPTPSLRHMFSDKIRKIEEQNRIHVLPENFKTTIDPAAIPKIAVTAQQKYIDVIAELVGCTRYKSSLAEFWFLDTMANLLRRAQDDMLDREVQAVLMLWFCEWMKEIQQFDAADRQRMLRRFRDNMLSAARFIAEDQRLPNPEEAGVRYKALDEAEVQKITTPKDSKHLVTFKATAYECALRDLMKIMHYIFDLFSTDYQFDLVRSIFTYTPEYQLIDAPFQLQNPKRLYAPLKFKPKKEKPVKKDAKAVKGGKKKDVDTEEYLALMELKAKEERDLDELEELEREEWNRKSHILPLGFAATDELFDKYWPPPPPEPPPPEPEQKPKKGKGKKRVEDTHITGINRILSVSGLECIRSPPISMASSSDSGELEEIGPTVEEQRLPTEESPPEEESVVTVEDFFEEEKEVFPTPSLRHMFSDKIRKIEEQNRIHVLPENFKTMIDPAAIPKIAVTAQQKYIDVIAELVGCTRYKSSLAEFWFLDTMANLLRRAQDDMLDREVQAVLMLWFCEWMKEIQQFDAADRQRMLRRFRDNMLSAARFIAEDQRLPNPEEAGVRYKALDEAEVQKITTPKDSKHLVTFKATAYECALRDLMKIMHYIFDLFSTDYQFDLVRSIFTYTPEYQLIDAPFQLQNPKRLYAPLKFKPKKEKPVKKDAKALKAKEERDLDELEELEREEWNRKSHILPLGFAATDELFDKYWPPPPPEPPPPEPEQKPKKGKGKK</sequence>
<protein>
    <submittedName>
        <fullName evidence="1">Uncharacterized protein</fullName>
    </submittedName>
</protein>
<keyword evidence="2" id="KW-1185">Reference proteome</keyword>
<dbReference type="EMBL" id="CM046125">
    <property type="protein sequence ID" value="KAI8423013.1"/>
    <property type="molecule type" value="Genomic_DNA"/>
</dbReference>
<name>A0ACC0JFY5_CHOFU</name>
<comment type="caution">
    <text evidence="1">The sequence shown here is derived from an EMBL/GenBank/DDBJ whole genome shotgun (WGS) entry which is preliminary data.</text>
</comment>
<proteinExistence type="predicted"/>
<gene>
    <name evidence="1" type="ORF">MSG28_014101</name>
</gene>
<accession>A0ACC0JFY5</accession>
<dbReference type="Proteomes" id="UP001064048">
    <property type="component" value="Chromosome 25"/>
</dbReference>
<evidence type="ECO:0000313" key="1">
    <source>
        <dbReference type="EMBL" id="KAI8423013.1"/>
    </source>
</evidence>